<protein>
    <submittedName>
        <fullName evidence="3">Uncharacterized protein</fullName>
    </submittedName>
</protein>
<organism evidence="3 4">
    <name type="scientific">Ladona fulva</name>
    <name type="common">Scarce chaser dragonfly</name>
    <name type="synonym">Libellula fulva</name>
    <dbReference type="NCBI Taxonomy" id="123851"/>
    <lineage>
        <taxon>Eukaryota</taxon>
        <taxon>Metazoa</taxon>
        <taxon>Ecdysozoa</taxon>
        <taxon>Arthropoda</taxon>
        <taxon>Hexapoda</taxon>
        <taxon>Insecta</taxon>
        <taxon>Pterygota</taxon>
        <taxon>Palaeoptera</taxon>
        <taxon>Odonata</taxon>
        <taxon>Epiprocta</taxon>
        <taxon>Anisoptera</taxon>
        <taxon>Libelluloidea</taxon>
        <taxon>Libellulidae</taxon>
        <taxon>Ladona</taxon>
    </lineage>
</organism>
<dbReference type="Proteomes" id="UP000792457">
    <property type="component" value="Unassembled WGS sequence"/>
</dbReference>
<dbReference type="EMBL" id="KZ309092">
    <property type="protein sequence ID" value="KAG8236899.1"/>
    <property type="molecule type" value="Genomic_DNA"/>
</dbReference>
<reference evidence="3" key="2">
    <citation type="submission" date="2017-10" db="EMBL/GenBank/DDBJ databases">
        <title>Ladona fulva Genome sequencing and assembly.</title>
        <authorList>
            <person name="Murali S."/>
            <person name="Richards S."/>
            <person name="Bandaranaike D."/>
            <person name="Bellair M."/>
            <person name="Blankenburg K."/>
            <person name="Chao H."/>
            <person name="Dinh H."/>
            <person name="Doddapaneni H."/>
            <person name="Dugan-Rocha S."/>
            <person name="Elkadiri S."/>
            <person name="Gnanaolivu R."/>
            <person name="Hernandez B."/>
            <person name="Skinner E."/>
            <person name="Javaid M."/>
            <person name="Lee S."/>
            <person name="Li M."/>
            <person name="Ming W."/>
            <person name="Munidasa M."/>
            <person name="Muniz J."/>
            <person name="Nguyen L."/>
            <person name="Hughes D."/>
            <person name="Osuji N."/>
            <person name="Pu L.-L."/>
            <person name="Puazo M."/>
            <person name="Qu C."/>
            <person name="Quiroz J."/>
            <person name="Raj R."/>
            <person name="Weissenberger G."/>
            <person name="Xin Y."/>
            <person name="Zou X."/>
            <person name="Han Y."/>
            <person name="Worley K."/>
            <person name="Muzny D."/>
            <person name="Gibbs R."/>
        </authorList>
    </citation>
    <scope>NUCLEOTIDE SEQUENCE</scope>
    <source>
        <strain evidence="3">Sampled in the wild</strain>
    </source>
</reference>
<gene>
    <name evidence="3" type="ORF">J437_LFUL015224</name>
</gene>
<evidence type="ECO:0000256" key="1">
    <source>
        <dbReference type="SAM" id="MobiDB-lite"/>
    </source>
</evidence>
<feature type="compositionally biased region" description="Low complexity" evidence="1">
    <location>
        <begin position="49"/>
        <end position="58"/>
    </location>
</feature>
<dbReference type="AlphaFoldDB" id="A0A8K0PAV6"/>
<reference evidence="3" key="1">
    <citation type="submission" date="2013-04" db="EMBL/GenBank/DDBJ databases">
        <authorList>
            <person name="Qu J."/>
            <person name="Murali S.C."/>
            <person name="Bandaranaike D."/>
            <person name="Bellair M."/>
            <person name="Blankenburg K."/>
            <person name="Chao H."/>
            <person name="Dinh H."/>
            <person name="Doddapaneni H."/>
            <person name="Downs B."/>
            <person name="Dugan-Rocha S."/>
            <person name="Elkadiri S."/>
            <person name="Gnanaolivu R.D."/>
            <person name="Hernandez B."/>
            <person name="Javaid M."/>
            <person name="Jayaseelan J.C."/>
            <person name="Lee S."/>
            <person name="Li M."/>
            <person name="Ming W."/>
            <person name="Munidasa M."/>
            <person name="Muniz J."/>
            <person name="Nguyen L."/>
            <person name="Ongeri F."/>
            <person name="Osuji N."/>
            <person name="Pu L.-L."/>
            <person name="Puazo M."/>
            <person name="Qu C."/>
            <person name="Quiroz J."/>
            <person name="Raj R."/>
            <person name="Weissenberger G."/>
            <person name="Xin Y."/>
            <person name="Zou X."/>
            <person name="Han Y."/>
            <person name="Richards S."/>
            <person name="Worley K."/>
            <person name="Muzny D."/>
            <person name="Gibbs R."/>
        </authorList>
    </citation>
    <scope>NUCLEOTIDE SEQUENCE</scope>
    <source>
        <strain evidence="3">Sampled in the wild</strain>
    </source>
</reference>
<accession>A0A8K0PAV6</accession>
<evidence type="ECO:0000256" key="2">
    <source>
        <dbReference type="SAM" id="SignalP"/>
    </source>
</evidence>
<evidence type="ECO:0000313" key="3">
    <source>
        <dbReference type="EMBL" id="KAG8236899.1"/>
    </source>
</evidence>
<evidence type="ECO:0000313" key="4">
    <source>
        <dbReference type="Proteomes" id="UP000792457"/>
    </source>
</evidence>
<name>A0A8K0PAV6_LADFU</name>
<feature type="chain" id="PRO_5035458604" evidence="2">
    <location>
        <begin position="21"/>
        <end position="107"/>
    </location>
</feature>
<keyword evidence="2" id="KW-0732">Signal</keyword>
<feature type="signal peptide" evidence="2">
    <location>
        <begin position="1"/>
        <end position="20"/>
    </location>
</feature>
<sequence>MVAHIFLFLYFVLVSLKTHSYHPCSVKSGGGTGVGQYPAYQVVSPPAISSSSSSSTSSVGAANPHPQVVQPMPVATQVPVVTTQQAIDVFSPVKVEGACGVRSEDPI</sequence>
<keyword evidence="4" id="KW-1185">Reference proteome</keyword>
<feature type="region of interest" description="Disordered" evidence="1">
    <location>
        <begin position="45"/>
        <end position="67"/>
    </location>
</feature>
<comment type="caution">
    <text evidence="3">The sequence shown here is derived from an EMBL/GenBank/DDBJ whole genome shotgun (WGS) entry which is preliminary data.</text>
</comment>
<proteinExistence type="predicted"/>